<dbReference type="Gene3D" id="3.30.420.10">
    <property type="entry name" value="Ribonuclease H-like superfamily/Ribonuclease H"/>
    <property type="match status" value="1"/>
</dbReference>
<evidence type="ECO:0000259" key="2">
    <source>
        <dbReference type="Pfam" id="PF17906"/>
    </source>
</evidence>
<dbReference type="GO" id="GO:0006303">
    <property type="term" value="P:double-strand break repair via nonhomologous end joining"/>
    <property type="evidence" value="ECO:0007669"/>
    <property type="project" value="TreeGrafter"/>
</dbReference>
<dbReference type="GO" id="GO:0000729">
    <property type="term" value="P:DNA double-strand break processing"/>
    <property type="evidence" value="ECO:0007669"/>
    <property type="project" value="TreeGrafter"/>
</dbReference>
<dbReference type="Gene3D" id="1.10.10.1450">
    <property type="match status" value="1"/>
</dbReference>
<dbReference type="AlphaFoldDB" id="A0A5S6QLZ7"/>
<dbReference type="GO" id="GO:0046975">
    <property type="term" value="F:histone H3K36 methyltransferase activity"/>
    <property type="evidence" value="ECO:0007669"/>
    <property type="project" value="TreeGrafter"/>
</dbReference>
<proteinExistence type="predicted"/>
<dbReference type="GO" id="GO:0042800">
    <property type="term" value="F:histone H3K4 methyltransferase activity"/>
    <property type="evidence" value="ECO:0007669"/>
    <property type="project" value="TreeGrafter"/>
</dbReference>
<dbReference type="GO" id="GO:0005634">
    <property type="term" value="C:nucleus"/>
    <property type="evidence" value="ECO:0007669"/>
    <property type="project" value="TreeGrafter"/>
</dbReference>
<dbReference type="GO" id="GO:0031297">
    <property type="term" value="P:replication fork processing"/>
    <property type="evidence" value="ECO:0007669"/>
    <property type="project" value="TreeGrafter"/>
</dbReference>
<dbReference type="WBParaSite" id="TMUE_2000008189.1">
    <property type="protein sequence ID" value="TMUE_2000008189.1"/>
    <property type="gene ID" value="WBGene00288949"/>
</dbReference>
<dbReference type="PANTHER" id="PTHR46060:SF2">
    <property type="entry name" value="HISTONE-LYSINE N-METHYLTRANSFERASE SETMAR"/>
    <property type="match status" value="1"/>
</dbReference>
<reference evidence="4" key="1">
    <citation type="submission" date="2019-12" db="UniProtKB">
        <authorList>
            <consortium name="WormBaseParasite"/>
        </authorList>
    </citation>
    <scope>IDENTIFICATION</scope>
</reference>
<dbReference type="InterPro" id="IPR036397">
    <property type="entry name" value="RNaseH_sf"/>
</dbReference>
<dbReference type="GO" id="GO:0035861">
    <property type="term" value="C:site of double-strand break"/>
    <property type="evidence" value="ECO:0007669"/>
    <property type="project" value="TreeGrafter"/>
</dbReference>
<dbReference type="PANTHER" id="PTHR46060">
    <property type="entry name" value="MARINER MOS1 TRANSPOSASE-LIKE PROTEIN"/>
    <property type="match status" value="1"/>
</dbReference>
<dbReference type="STRING" id="70415.A0A5S6QLZ7"/>
<dbReference type="Pfam" id="PF17906">
    <property type="entry name" value="HTH_48"/>
    <property type="match status" value="1"/>
</dbReference>
<dbReference type="GO" id="GO:0015074">
    <property type="term" value="P:DNA integration"/>
    <property type="evidence" value="ECO:0007669"/>
    <property type="project" value="TreeGrafter"/>
</dbReference>
<protein>
    <submittedName>
        <fullName evidence="4">HTH_48 domain-containing protein</fullName>
    </submittedName>
</protein>
<feature type="compositionally biased region" description="Basic residues" evidence="1">
    <location>
        <begin position="128"/>
        <end position="137"/>
    </location>
</feature>
<feature type="region of interest" description="Disordered" evidence="1">
    <location>
        <begin position="113"/>
        <end position="137"/>
    </location>
</feature>
<evidence type="ECO:0000313" key="3">
    <source>
        <dbReference type="Proteomes" id="UP000046395"/>
    </source>
</evidence>
<dbReference type="GO" id="GO:0000014">
    <property type="term" value="F:single-stranded DNA endodeoxyribonuclease activity"/>
    <property type="evidence" value="ECO:0007669"/>
    <property type="project" value="TreeGrafter"/>
</dbReference>
<dbReference type="Proteomes" id="UP000046395">
    <property type="component" value="Unassembled WGS sequence"/>
</dbReference>
<dbReference type="GO" id="GO:0003697">
    <property type="term" value="F:single-stranded DNA binding"/>
    <property type="evidence" value="ECO:0007669"/>
    <property type="project" value="TreeGrafter"/>
</dbReference>
<dbReference type="GO" id="GO:0000793">
    <property type="term" value="C:condensed chromosome"/>
    <property type="evidence" value="ECO:0007669"/>
    <property type="project" value="TreeGrafter"/>
</dbReference>
<evidence type="ECO:0000256" key="1">
    <source>
        <dbReference type="SAM" id="MobiDB-lite"/>
    </source>
</evidence>
<name>A0A5S6QLZ7_TRIMR</name>
<dbReference type="InterPro" id="IPR052709">
    <property type="entry name" value="Transposase-MT_Hybrid"/>
</dbReference>
<keyword evidence="3" id="KW-1185">Reference proteome</keyword>
<dbReference type="GO" id="GO:0003690">
    <property type="term" value="F:double-stranded DNA binding"/>
    <property type="evidence" value="ECO:0007669"/>
    <property type="project" value="TreeGrafter"/>
</dbReference>
<dbReference type="GO" id="GO:0044774">
    <property type="term" value="P:mitotic DNA integrity checkpoint signaling"/>
    <property type="evidence" value="ECO:0007669"/>
    <property type="project" value="TreeGrafter"/>
</dbReference>
<feature type="domain" description="Mos1 transposase HTH" evidence="2">
    <location>
        <begin position="3"/>
        <end position="52"/>
    </location>
</feature>
<evidence type="ECO:0000313" key="4">
    <source>
        <dbReference type="WBParaSite" id="TMUE_2000008189.1"/>
    </source>
</evidence>
<sequence length="274" mass="31739">MDKMRIRLILWYEFKVGHKAAEAARNINTVFGETVVKKRTAQRWFQKFRSGDESLQEEEGRGRHLAVDHADLRTVVEADPHKSCRDIAKEVNVHHSTVARQLRAIGKTKKLDRKRSAQWLSTDERPKPFPKPKVHQKRAGETVTSDIYCDEIEIMNTKLQEMRPALVNRKGPILLHDNARPHVAQKTVKKLNDLGYEILPHPAYSPDLAPTDYHFFRHLFKFLHGKLFSNEYIAKRALEDFIESRSPQFYASGINSLISCWQKCVNCSGAYFDE</sequence>
<dbReference type="GO" id="GO:0044547">
    <property type="term" value="F:DNA topoisomerase binding"/>
    <property type="evidence" value="ECO:0007669"/>
    <property type="project" value="TreeGrafter"/>
</dbReference>
<dbReference type="InterPro" id="IPR041426">
    <property type="entry name" value="Mos1_HTH"/>
</dbReference>
<accession>A0A5S6QLZ7</accession>
<organism evidence="3 4">
    <name type="scientific">Trichuris muris</name>
    <name type="common">Mouse whipworm</name>
    <dbReference type="NCBI Taxonomy" id="70415"/>
    <lineage>
        <taxon>Eukaryota</taxon>
        <taxon>Metazoa</taxon>
        <taxon>Ecdysozoa</taxon>
        <taxon>Nematoda</taxon>
        <taxon>Enoplea</taxon>
        <taxon>Dorylaimia</taxon>
        <taxon>Trichinellida</taxon>
        <taxon>Trichuridae</taxon>
        <taxon>Trichuris</taxon>
    </lineage>
</organism>